<protein>
    <submittedName>
        <fullName evidence="2">1-pyrroline-5-carboxylate dehydrogenase</fullName>
        <ecNumber evidence="2">1.2.1.88</ecNumber>
    </submittedName>
</protein>
<evidence type="ECO:0000313" key="3">
    <source>
        <dbReference type="Proteomes" id="UP000093807"/>
    </source>
</evidence>
<gene>
    <name evidence="2" type="primary">rocA_1</name>
    <name evidence="2" type="ORF">FLB_05960</name>
</gene>
<dbReference type="AlphaFoldDB" id="A0A199XSM4"/>
<feature type="domain" description="Aldehyde dehydrogenase" evidence="1">
    <location>
        <begin position="20"/>
        <end position="77"/>
    </location>
</feature>
<organism evidence="2 3">
    <name type="scientific">Flavobacterium succinicans</name>
    <dbReference type="NCBI Taxonomy" id="29536"/>
    <lineage>
        <taxon>Bacteria</taxon>
        <taxon>Pseudomonadati</taxon>
        <taxon>Bacteroidota</taxon>
        <taxon>Flavobacteriia</taxon>
        <taxon>Flavobacteriales</taxon>
        <taxon>Flavobacteriaceae</taxon>
        <taxon>Flavobacterium</taxon>
    </lineage>
</organism>
<evidence type="ECO:0000313" key="2">
    <source>
        <dbReference type="EMBL" id="OAZ04748.1"/>
    </source>
</evidence>
<name>A0A199XSM4_9FLAO</name>
<dbReference type="InterPro" id="IPR015590">
    <property type="entry name" value="Aldehyde_DH_dom"/>
</dbReference>
<dbReference type="Pfam" id="PF00171">
    <property type="entry name" value="Aldedh"/>
    <property type="match status" value="1"/>
</dbReference>
<dbReference type="InterPro" id="IPR016163">
    <property type="entry name" value="Ald_DH_C"/>
</dbReference>
<dbReference type="SUPFAM" id="SSF53720">
    <property type="entry name" value="ALDH-like"/>
    <property type="match status" value="1"/>
</dbReference>
<sequence length="100" mass="11033">MINGVALNILDCEGYNCGVVIRAKKIKVGDGSDAENTMGPVVSQAHFYKIRTYIEIGKEEVKLVFGGNTDDSKGFFLLNQLFLLMSLQICESPVKKYLAL</sequence>
<dbReference type="RefSeq" id="WP_197488927.1">
    <property type="nucleotide sequence ID" value="NZ_JMTM01000017.1"/>
</dbReference>
<dbReference type="Proteomes" id="UP000093807">
    <property type="component" value="Unassembled WGS sequence"/>
</dbReference>
<dbReference type="GO" id="GO:0003842">
    <property type="term" value="F:L-glutamate gamma-semialdehyde dehydrogenase activity"/>
    <property type="evidence" value="ECO:0007669"/>
    <property type="project" value="UniProtKB-EC"/>
</dbReference>
<reference evidence="2 3" key="1">
    <citation type="submission" date="2016-06" db="EMBL/GenBank/DDBJ databases">
        <title>Draft genome sequence of Flavobacterium succinicans strain DD5b.</title>
        <authorList>
            <person name="Poehlein A."/>
            <person name="Daniel R."/>
            <person name="Simeonova D.D."/>
        </authorList>
    </citation>
    <scope>NUCLEOTIDE SEQUENCE [LARGE SCALE GENOMIC DNA]</scope>
    <source>
        <strain evidence="2 3">DD5b</strain>
    </source>
</reference>
<keyword evidence="2" id="KW-0560">Oxidoreductase</keyword>
<proteinExistence type="predicted"/>
<dbReference type="InterPro" id="IPR016161">
    <property type="entry name" value="Ald_DH/histidinol_DH"/>
</dbReference>
<dbReference type="EMBL" id="JMTM01000017">
    <property type="protein sequence ID" value="OAZ04748.1"/>
    <property type="molecule type" value="Genomic_DNA"/>
</dbReference>
<dbReference type="EC" id="1.2.1.88" evidence="2"/>
<keyword evidence="3" id="KW-1185">Reference proteome</keyword>
<comment type="caution">
    <text evidence="2">The sequence shown here is derived from an EMBL/GenBank/DDBJ whole genome shotgun (WGS) entry which is preliminary data.</text>
</comment>
<evidence type="ECO:0000259" key="1">
    <source>
        <dbReference type="Pfam" id="PF00171"/>
    </source>
</evidence>
<dbReference type="Gene3D" id="3.40.309.10">
    <property type="entry name" value="Aldehyde Dehydrogenase, Chain A, domain 2"/>
    <property type="match status" value="1"/>
</dbReference>
<accession>A0A199XSM4</accession>